<accession>A0A423PSR7</accession>
<evidence type="ECO:0000313" key="2">
    <source>
        <dbReference type="EMBL" id="ROO28561.1"/>
    </source>
</evidence>
<sequence>MARCLRTEDEGCRRCDGALDFDFTMAFQPIVDVASGAPFAYEALVRGIDGESAGEILSWVTPGTLYRFDQACRVRAIEIAHGLSCGQLLSINFLPNAVYEPDACIQATLDVAQTLGFPLDRIMFEVTETEYVRDRRHLRNIVEAYNAMGFSTAIDDFGGGYANLDLLVDLHPDVVKIDRQLIQDVSESPRRQAILESLVPLAERLGIELVAEGVETLGEARWLYSRGIVLQQGYFHARPAVEVLPGLNATRLAAVRDQART</sequence>
<name>A0A423PSR7_9GAMM</name>
<dbReference type="Gene3D" id="3.20.20.450">
    <property type="entry name" value="EAL domain"/>
    <property type="match status" value="1"/>
</dbReference>
<reference evidence="2 3" key="1">
    <citation type="submission" date="2013-10" db="EMBL/GenBank/DDBJ databases">
        <title>Salinisphaera halophila YIM 95161 Genome Sequencing.</title>
        <authorList>
            <person name="Lai Q."/>
            <person name="Li C."/>
            <person name="Shao Z."/>
        </authorList>
    </citation>
    <scope>NUCLEOTIDE SEQUENCE [LARGE SCALE GENOMIC DNA]</scope>
    <source>
        <strain evidence="2 3">YIM 95161</strain>
    </source>
</reference>
<dbReference type="PANTHER" id="PTHR33121:SF15">
    <property type="entry name" value="BLUE LIGHT- AND TEMPERATURE-REGULATED ANTIREPRESSOR BLUF"/>
    <property type="match status" value="1"/>
</dbReference>
<dbReference type="InterPro" id="IPR050706">
    <property type="entry name" value="Cyclic-di-GMP_PDE-like"/>
</dbReference>
<dbReference type="InterPro" id="IPR035919">
    <property type="entry name" value="EAL_sf"/>
</dbReference>
<dbReference type="SUPFAM" id="SSF141868">
    <property type="entry name" value="EAL domain-like"/>
    <property type="match status" value="1"/>
</dbReference>
<dbReference type="GO" id="GO:0071111">
    <property type="term" value="F:cyclic-guanylate-specific phosphodiesterase activity"/>
    <property type="evidence" value="ECO:0007669"/>
    <property type="project" value="InterPro"/>
</dbReference>
<comment type="caution">
    <text evidence="2">The sequence shown here is derived from an EMBL/GenBank/DDBJ whole genome shotgun (WGS) entry which is preliminary data.</text>
</comment>
<dbReference type="InterPro" id="IPR001633">
    <property type="entry name" value="EAL_dom"/>
</dbReference>
<dbReference type="PROSITE" id="PS50883">
    <property type="entry name" value="EAL"/>
    <property type="match status" value="1"/>
</dbReference>
<dbReference type="Proteomes" id="UP000285123">
    <property type="component" value="Unassembled WGS sequence"/>
</dbReference>
<dbReference type="AlphaFoldDB" id="A0A423PSR7"/>
<dbReference type="EMBL" id="AYKF01000086">
    <property type="protein sequence ID" value="ROO28561.1"/>
    <property type="molecule type" value="Genomic_DNA"/>
</dbReference>
<gene>
    <name evidence="2" type="ORF">SAHL_09950</name>
</gene>
<dbReference type="Pfam" id="PF00563">
    <property type="entry name" value="EAL"/>
    <property type="match status" value="1"/>
</dbReference>
<dbReference type="RefSeq" id="WP_123591266.1">
    <property type="nucleotide sequence ID" value="NZ_AYKF01000086.1"/>
</dbReference>
<dbReference type="PANTHER" id="PTHR33121">
    <property type="entry name" value="CYCLIC DI-GMP PHOSPHODIESTERASE PDEF"/>
    <property type="match status" value="1"/>
</dbReference>
<evidence type="ECO:0000259" key="1">
    <source>
        <dbReference type="PROSITE" id="PS50883"/>
    </source>
</evidence>
<dbReference type="OrthoDB" id="1673646at2"/>
<dbReference type="SMART" id="SM00052">
    <property type="entry name" value="EAL"/>
    <property type="match status" value="1"/>
</dbReference>
<protein>
    <submittedName>
        <fullName evidence="2">Diguanylate phosphodiesterase</fullName>
    </submittedName>
</protein>
<evidence type="ECO:0000313" key="3">
    <source>
        <dbReference type="Proteomes" id="UP000285123"/>
    </source>
</evidence>
<feature type="domain" description="EAL" evidence="1">
    <location>
        <begin position="1"/>
        <end position="253"/>
    </location>
</feature>
<organism evidence="2 3">
    <name type="scientific">Salinisphaera orenii YIM 95161</name>
    <dbReference type="NCBI Taxonomy" id="1051139"/>
    <lineage>
        <taxon>Bacteria</taxon>
        <taxon>Pseudomonadati</taxon>
        <taxon>Pseudomonadota</taxon>
        <taxon>Gammaproteobacteria</taxon>
        <taxon>Salinisphaerales</taxon>
        <taxon>Salinisphaeraceae</taxon>
        <taxon>Salinisphaera</taxon>
    </lineage>
</organism>
<dbReference type="CDD" id="cd01948">
    <property type="entry name" value="EAL"/>
    <property type="match status" value="1"/>
</dbReference>
<proteinExistence type="predicted"/>